<feature type="binding site" evidence="7">
    <location>
        <begin position="197"/>
        <end position="200"/>
    </location>
    <ligand>
        <name>GTP</name>
        <dbReference type="ChEBI" id="CHEBI:37565"/>
    </ligand>
</feature>
<dbReference type="Gene3D" id="3.40.50.10050">
    <property type="entry name" value="Translation initiation factor IF- 2, domain 3"/>
    <property type="match status" value="1"/>
</dbReference>
<evidence type="ECO:0000313" key="11">
    <source>
        <dbReference type="Proteomes" id="UP000178377"/>
    </source>
</evidence>
<keyword evidence="4 7" id="KW-0547">Nucleotide-binding</keyword>
<dbReference type="GO" id="GO:0003924">
    <property type="term" value="F:GTPase activity"/>
    <property type="evidence" value="ECO:0007669"/>
    <property type="project" value="UniProtKB-UniRule"/>
</dbReference>
<evidence type="ECO:0000256" key="8">
    <source>
        <dbReference type="RuleBase" id="RU000644"/>
    </source>
</evidence>
<dbReference type="GO" id="GO:0005829">
    <property type="term" value="C:cytosol"/>
    <property type="evidence" value="ECO:0007669"/>
    <property type="project" value="TreeGrafter"/>
</dbReference>
<dbReference type="Pfam" id="PF22042">
    <property type="entry name" value="EF-G_D2"/>
    <property type="match status" value="1"/>
</dbReference>
<dbReference type="PANTHER" id="PTHR43381">
    <property type="entry name" value="TRANSLATION INITIATION FACTOR IF-2-RELATED"/>
    <property type="match status" value="1"/>
</dbReference>
<evidence type="ECO:0000313" key="10">
    <source>
        <dbReference type="EMBL" id="OGE88972.1"/>
    </source>
</evidence>
<dbReference type="CDD" id="cd03702">
    <property type="entry name" value="IF2_mtIF2_II"/>
    <property type="match status" value="1"/>
</dbReference>
<dbReference type="InterPro" id="IPR015760">
    <property type="entry name" value="TIF_IF2"/>
</dbReference>
<evidence type="ECO:0000256" key="7">
    <source>
        <dbReference type="HAMAP-Rule" id="MF_00100"/>
    </source>
</evidence>
<dbReference type="Pfam" id="PF00009">
    <property type="entry name" value="GTP_EFTU"/>
    <property type="match status" value="1"/>
</dbReference>
<evidence type="ECO:0000256" key="4">
    <source>
        <dbReference type="ARBA" id="ARBA00022741"/>
    </source>
</evidence>
<feature type="region of interest" description="G-domain" evidence="7">
    <location>
        <begin position="91"/>
        <end position="239"/>
    </location>
</feature>
<comment type="function">
    <text evidence="7 8">One of the essential components for the initiation of protein synthesis. Protects formylmethionyl-tRNA from spontaneous hydrolysis and promotes its binding to the 30S ribosomal subunits. Also involved in the hydrolysis of GTP during the formation of the 70S ribosomal complex.</text>
</comment>
<comment type="similarity">
    <text evidence="1 7 8">Belongs to the TRAFAC class translation factor GTPase superfamily. Classic translation factor GTPase family. IF-2 subfamily.</text>
</comment>
<dbReference type="Gene3D" id="3.40.50.300">
    <property type="entry name" value="P-loop containing nucleotide triphosphate hydrolases"/>
    <property type="match status" value="1"/>
</dbReference>
<name>A0A1F5PH25_9BACT</name>
<dbReference type="NCBIfam" id="TIGR00231">
    <property type="entry name" value="small_GTP"/>
    <property type="match status" value="1"/>
</dbReference>
<dbReference type="Gene3D" id="2.40.30.10">
    <property type="entry name" value="Translation factors"/>
    <property type="match status" value="2"/>
</dbReference>
<dbReference type="InterPro" id="IPR053905">
    <property type="entry name" value="EF-G-like_DII"/>
</dbReference>
<dbReference type="GO" id="GO:0005525">
    <property type="term" value="F:GTP binding"/>
    <property type="evidence" value="ECO:0007669"/>
    <property type="project" value="UniProtKB-KW"/>
</dbReference>
<dbReference type="FunFam" id="3.40.50.300:FF:000019">
    <property type="entry name" value="Translation initiation factor IF-2"/>
    <property type="match status" value="1"/>
</dbReference>
<dbReference type="STRING" id="1817828.A2722_04475"/>
<dbReference type="NCBIfam" id="TIGR00487">
    <property type="entry name" value="IF-2"/>
    <property type="match status" value="1"/>
</dbReference>
<dbReference type="SUPFAM" id="SSF52540">
    <property type="entry name" value="P-loop containing nucleoside triphosphate hydrolases"/>
    <property type="match status" value="1"/>
</dbReference>
<dbReference type="InterPro" id="IPR044145">
    <property type="entry name" value="IF2_II"/>
</dbReference>
<dbReference type="SUPFAM" id="SSF52156">
    <property type="entry name" value="Initiation factor IF2/eIF5b, domain 3"/>
    <property type="match status" value="1"/>
</dbReference>
<evidence type="ECO:0000256" key="5">
    <source>
        <dbReference type="ARBA" id="ARBA00022917"/>
    </source>
</evidence>
<dbReference type="InterPro" id="IPR009000">
    <property type="entry name" value="Transl_B-barrel_sf"/>
</dbReference>
<keyword evidence="7" id="KW-0963">Cytoplasm</keyword>
<accession>A0A1F5PH25</accession>
<dbReference type="AlphaFoldDB" id="A0A1F5PH25"/>
<feature type="binding site" evidence="7">
    <location>
        <begin position="143"/>
        <end position="147"/>
    </location>
    <ligand>
        <name>GTP</name>
        <dbReference type="ChEBI" id="CHEBI:37565"/>
    </ligand>
</feature>
<dbReference type="InterPro" id="IPR036925">
    <property type="entry name" value="TIF_IF2_dom3_sf"/>
</dbReference>
<dbReference type="Proteomes" id="UP000178377">
    <property type="component" value="Unassembled WGS sequence"/>
</dbReference>
<dbReference type="EMBL" id="MFEO01000027">
    <property type="protein sequence ID" value="OGE88972.1"/>
    <property type="molecule type" value="Genomic_DNA"/>
</dbReference>
<dbReference type="InterPro" id="IPR023115">
    <property type="entry name" value="TIF_IF2_dom3"/>
</dbReference>
<evidence type="ECO:0000256" key="2">
    <source>
        <dbReference type="ARBA" id="ARBA00020675"/>
    </source>
</evidence>
<feature type="domain" description="Tr-type G" evidence="9">
    <location>
        <begin position="88"/>
        <end position="256"/>
    </location>
</feature>
<dbReference type="SUPFAM" id="SSF50447">
    <property type="entry name" value="Translation proteins"/>
    <property type="match status" value="2"/>
</dbReference>
<evidence type="ECO:0000256" key="3">
    <source>
        <dbReference type="ARBA" id="ARBA00022540"/>
    </source>
</evidence>
<dbReference type="InterPro" id="IPR006847">
    <property type="entry name" value="IF2_N"/>
</dbReference>
<gene>
    <name evidence="7" type="primary">infB</name>
    <name evidence="10" type="ORF">A2722_04475</name>
</gene>
<keyword evidence="6 7" id="KW-0342">GTP-binding</keyword>
<reference evidence="10 11" key="1">
    <citation type="journal article" date="2016" name="Nat. Commun.">
        <title>Thousands of microbial genomes shed light on interconnected biogeochemical processes in an aquifer system.</title>
        <authorList>
            <person name="Anantharaman K."/>
            <person name="Brown C.T."/>
            <person name="Hug L.A."/>
            <person name="Sharon I."/>
            <person name="Castelle C.J."/>
            <person name="Probst A.J."/>
            <person name="Thomas B.C."/>
            <person name="Singh A."/>
            <person name="Wilkins M.J."/>
            <person name="Karaoz U."/>
            <person name="Brodie E.L."/>
            <person name="Williams K.H."/>
            <person name="Hubbard S.S."/>
            <person name="Banfield J.F."/>
        </authorList>
    </citation>
    <scope>NUCLEOTIDE SEQUENCE [LARGE SCALE GENOMIC DNA]</scope>
</reference>
<dbReference type="FunFam" id="3.40.50.10050:FF:000001">
    <property type="entry name" value="Translation initiation factor IF-2"/>
    <property type="match status" value="1"/>
</dbReference>
<dbReference type="InterPro" id="IPR005225">
    <property type="entry name" value="Small_GTP-bd"/>
</dbReference>
<protein>
    <recommendedName>
        <fullName evidence="2 7">Translation initiation factor IF-2</fullName>
    </recommendedName>
</protein>
<comment type="caution">
    <text evidence="10">The sequence shown here is derived from an EMBL/GenBank/DDBJ whole genome shotgun (WGS) entry which is preliminary data.</text>
</comment>
<keyword evidence="5 7" id="KW-0648">Protein biosynthesis</keyword>
<dbReference type="Pfam" id="PF04760">
    <property type="entry name" value="IF2_N"/>
    <property type="match status" value="1"/>
</dbReference>
<dbReference type="HAMAP" id="MF_00100_B">
    <property type="entry name" value="IF_2_B"/>
    <property type="match status" value="1"/>
</dbReference>
<dbReference type="InterPro" id="IPR027417">
    <property type="entry name" value="P-loop_NTPase"/>
</dbReference>
<dbReference type="PROSITE" id="PS51722">
    <property type="entry name" value="G_TR_2"/>
    <property type="match status" value="1"/>
</dbReference>
<proteinExistence type="inferred from homology"/>
<feature type="binding site" evidence="7">
    <location>
        <begin position="97"/>
        <end position="104"/>
    </location>
    <ligand>
        <name>GTP</name>
        <dbReference type="ChEBI" id="CHEBI:37565"/>
    </ligand>
</feature>
<dbReference type="InterPro" id="IPR000178">
    <property type="entry name" value="TF_IF2_bacterial-like"/>
</dbReference>
<sequence>MAVKEVTIPSVIAVRDLASVLGQSVSAVIKTLIQNGVMASMNEQIDFDAAAIVASEFGYEAKEEKGSVAGSGTVDEIIAHESAESLAIRPPIVAVMGHVDHGKTKLLDTIRSANVMATEAGAITQHIGAYKVFYKDKYITFLDTPGHEAFAAMRARGANVTDLIVLVVAADDGVKQQTLEVVNRAKLTRTPMIVALNKIDRAEANPDRVKSQLSEVGVVSEEWGGKTIFVPISAKQNIGVDKLLDMILLTAEVENYRANPTGTTVATVIESNLSKTQGPIASVIVQNGTLHVGDIVAVGSAYGKIRSMEDENGKVIRQASPSTPVRIAGLSGLPEVGDLLRVYTDIRDAQAESKKLLMRRQAKRLAYKTGISADAENQQLNLIIKADVQGSLEAILQELHKLENQDVKIRIVSQGVGEINESDVLAAESARGTIIGFHNSVSSAAARLAKQKKVNVDIYEIIYELTEDITQAILSLILPEVEEITVGEAKLLAVFRSERDYSIVGGTVLSGQLQEERKALLMREQKKIGEGKILELQRNKQVAKAVPAGSDFGLKISTKVKLQKGDMIRIVDEHLKEKKLKKIQ</sequence>
<dbReference type="Pfam" id="PF11987">
    <property type="entry name" value="IF-2"/>
    <property type="match status" value="1"/>
</dbReference>
<evidence type="ECO:0000259" key="9">
    <source>
        <dbReference type="PROSITE" id="PS51722"/>
    </source>
</evidence>
<dbReference type="GO" id="GO:0003743">
    <property type="term" value="F:translation initiation factor activity"/>
    <property type="evidence" value="ECO:0007669"/>
    <property type="project" value="UniProtKB-UniRule"/>
</dbReference>
<dbReference type="InterPro" id="IPR000795">
    <property type="entry name" value="T_Tr_GTP-bd_dom"/>
</dbReference>
<dbReference type="CDD" id="cd01887">
    <property type="entry name" value="IF2_eIF5B"/>
    <property type="match status" value="1"/>
</dbReference>
<keyword evidence="3 7" id="KW-0396">Initiation factor</keyword>
<evidence type="ECO:0000256" key="6">
    <source>
        <dbReference type="ARBA" id="ARBA00023134"/>
    </source>
</evidence>
<evidence type="ECO:0000256" key="1">
    <source>
        <dbReference type="ARBA" id="ARBA00007733"/>
    </source>
</evidence>
<dbReference type="PANTHER" id="PTHR43381:SF5">
    <property type="entry name" value="TR-TYPE G DOMAIN-CONTAINING PROTEIN"/>
    <property type="match status" value="1"/>
</dbReference>
<dbReference type="FunFam" id="2.40.30.10:FF:000054">
    <property type="entry name" value="Translation initiation factor IF-2"/>
    <property type="match status" value="1"/>
</dbReference>
<organism evidence="10 11">
    <name type="scientific">Candidatus Doudnabacteria bacterium RIFCSPHIGHO2_01_FULL_50_11</name>
    <dbReference type="NCBI Taxonomy" id="1817828"/>
    <lineage>
        <taxon>Bacteria</taxon>
        <taxon>Candidatus Doudnaibacteriota</taxon>
    </lineage>
</organism>
<comment type="subcellular location">
    <subcellularLocation>
        <location evidence="7">Cytoplasm</location>
    </subcellularLocation>
</comment>